<protein>
    <submittedName>
        <fullName evidence="1">Uncharacterized protein</fullName>
    </submittedName>
</protein>
<dbReference type="AlphaFoldDB" id="A0AAW2LKH2"/>
<sequence length="230" mass="26371">MQVSPQTPNSGMSLEDIAKSLALTTLQFQQNTRENFQETRESIQLLGNQISQLAMTIDKLAVQASQGLPSQTDTHPIENVSAMTPQIRKELHMIEQASMEAKEDEKILKYTDMQNEKVEFELIQLSLSNTCVLPSTYRMYKLKEDEKETLNTSLKVKINTPVLELKALPYHLQCLYLGVSETLFTIILQGLVKEQNEMKLNEKEALRNCKEKRKRFCGFLILKKLFEVGK</sequence>
<comment type="caution">
    <text evidence="1">The sequence shown here is derived from an EMBL/GenBank/DDBJ whole genome shotgun (WGS) entry which is preliminary data.</text>
</comment>
<dbReference type="EMBL" id="JACGWJ010000024">
    <property type="protein sequence ID" value="KAL0319725.1"/>
    <property type="molecule type" value="Genomic_DNA"/>
</dbReference>
<organism evidence="1">
    <name type="scientific">Sesamum radiatum</name>
    <name type="common">Black benniseed</name>
    <dbReference type="NCBI Taxonomy" id="300843"/>
    <lineage>
        <taxon>Eukaryota</taxon>
        <taxon>Viridiplantae</taxon>
        <taxon>Streptophyta</taxon>
        <taxon>Embryophyta</taxon>
        <taxon>Tracheophyta</taxon>
        <taxon>Spermatophyta</taxon>
        <taxon>Magnoliopsida</taxon>
        <taxon>eudicotyledons</taxon>
        <taxon>Gunneridae</taxon>
        <taxon>Pentapetalae</taxon>
        <taxon>asterids</taxon>
        <taxon>lamiids</taxon>
        <taxon>Lamiales</taxon>
        <taxon>Pedaliaceae</taxon>
        <taxon>Sesamum</taxon>
    </lineage>
</organism>
<name>A0AAW2LKH2_SESRA</name>
<accession>A0AAW2LKH2</accession>
<gene>
    <name evidence="1" type="ORF">Sradi_5234000</name>
</gene>
<proteinExistence type="predicted"/>
<evidence type="ECO:0000313" key="1">
    <source>
        <dbReference type="EMBL" id="KAL0319725.1"/>
    </source>
</evidence>
<reference evidence="1" key="2">
    <citation type="journal article" date="2024" name="Plant">
        <title>Genomic evolution and insights into agronomic trait innovations of Sesamum species.</title>
        <authorList>
            <person name="Miao H."/>
            <person name="Wang L."/>
            <person name="Qu L."/>
            <person name="Liu H."/>
            <person name="Sun Y."/>
            <person name="Le M."/>
            <person name="Wang Q."/>
            <person name="Wei S."/>
            <person name="Zheng Y."/>
            <person name="Lin W."/>
            <person name="Duan Y."/>
            <person name="Cao H."/>
            <person name="Xiong S."/>
            <person name="Wang X."/>
            <person name="Wei L."/>
            <person name="Li C."/>
            <person name="Ma Q."/>
            <person name="Ju M."/>
            <person name="Zhao R."/>
            <person name="Li G."/>
            <person name="Mu C."/>
            <person name="Tian Q."/>
            <person name="Mei H."/>
            <person name="Zhang T."/>
            <person name="Gao T."/>
            <person name="Zhang H."/>
        </authorList>
    </citation>
    <scope>NUCLEOTIDE SEQUENCE</scope>
    <source>
        <strain evidence="1">G02</strain>
    </source>
</reference>
<reference evidence="1" key="1">
    <citation type="submission" date="2020-06" db="EMBL/GenBank/DDBJ databases">
        <authorList>
            <person name="Li T."/>
            <person name="Hu X."/>
            <person name="Zhang T."/>
            <person name="Song X."/>
            <person name="Zhang H."/>
            <person name="Dai N."/>
            <person name="Sheng W."/>
            <person name="Hou X."/>
            <person name="Wei L."/>
        </authorList>
    </citation>
    <scope>NUCLEOTIDE SEQUENCE</scope>
    <source>
        <strain evidence="1">G02</strain>
        <tissue evidence="1">Leaf</tissue>
    </source>
</reference>